<keyword evidence="3" id="KW-1185">Reference proteome</keyword>
<protein>
    <submittedName>
        <fullName evidence="2">Uncharacterized protein</fullName>
    </submittedName>
</protein>
<comment type="caution">
    <text evidence="2">The sequence shown here is derived from an EMBL/GenBank/DDBJ whole genome shotgun (WGS) entry which is preliminary data.</text>
</comment>
<dbReference type="EMBL" id="JBHSPB010000014">
    <property type="protein sequence ID" value="MFC5722961.1"/>
    <property type="molecule type" value="Genomic_DNA"/>
</dbReference>
<reference evidence="3" key="1">
    <citation type="journal article" date="2019" name="Int. J. Syst. Evol. Microbiol.">
        <title>The Global Catalogue of Microorganisms (GCM) 10K type strain sequencing project: providing services to taxonomists for standard genome sequencing and annotation.</title>
        <authorList>
            <consortium name="The Broad Institute Genomics Platform"/>
            <consortium name="The Broad Institute Genome Sequencing Center for Infectious Disease"/>
            <person name="Wu L."/>
            <person name="Ma J."/>
        </authorList>
    </citation>
    <scope>NUCLEOTIDE SEQUENCE [LARGE SCALE GENOMIC DNA]</scope>
    <source>
        <strain evidence="3">CGMCC 4.7304</strain>
    </source>
</reference>
<dbReference type="RefSeq" id="WP_390318796.1">
    <property type="nucleotide sequence ID" value="NZ_JBHSPB010000014.1"/>
</dbReference>
<sequence>MTADLKHDERSGRRAGAVPLAGRLGRRARRAAVVAALALAAALLAPAGPATAEGRPAAVTALLAVDDTARPQAAGQHEAPAVATAQQHVRHAAADKPKKKKGFFHKLGVALIVVLVLILLFVVAVIVFLIWLVRRIFMRRRS</sequence>
<proteinExistence type="predicted"/>
<keyword evidence="1" id="KW-1133">Transmembrane helix</keyword>
<evidence type="ECO:0000256" key="1">
    <source>
        <dbReference type="SAM" id="Phobius"/>
    </source>
</evidence>
<keyword evidence="1" id="KW-0812">Transmembrane</keyword>
<gene>
    <name evidence="2" type="ORF">ACFP1Z_22600</name>
</gene>
<evidence type="ECO:0000313" key="3">
    <source>
        <dbReference type="Proteomes" id="UP001596083"/>
    </source>
</evidence>
<evidence type="ECO:0000313" key="2">
    <source>
        <dbReference type="EMBL" id="MFC5722961.1"/>
    </source>
</evidence>
<accession>A0ABW0Z294</accession>
<name>A0ABW0Z294_9ACTN</name>
<keyword evidence="1" id="KW-0472">Membrane</keyword>
<feature type="transmembrane region" description="Helical" evidence="1">
    <location>
        <begin position="107"/>
        <end position="133"/>
    </location>
</feature>
<organism evidence="2 3">
    <name type="scientific">Streptomyces gamaensis</name>
    <dbReference type="NCBI Taxonomy" id="1763542"/>
    <lineage>
        <taxon>Bacteria</taxon>
        <taxon>Bacillati</taxon>
        <taxon>Actinomycetota</taxon>
        <taxon>Actinomycetes</taxon>
        <taxon>Kitasatosporales</taxon>
        <taxon>Streptomycetaceae</taxon>
        <taxon>Streptomyces</taxon>
    </lineage>
</organism>
<dbReference type="Proteomes" id="UP001596083">
    <property type="component" value="Unassembled WGS sequence"/>
</dbReference>